<dbReference type="SUPFAM" id="SSF57567">
    <property type="entry name" value="Serine protease inhibitors"/>
    <property type="match status" value="6"/>
</dbReference>
<evidence type="ECO:0000256" key="1">
    <source>
        <dbReference type="ARBA" id="ARBA00004251"/>
    </source>
</evidence>
<dbReference type="InterPro" id="IPR050780">
    <property type="entry name" value="Mucin_vWF_Thrombospondin_sf"/>
</dbReference>
<dbReference type="GO" id="GO:0031012">
    <property type="term" value="C:extracellular matrix"/>
    <property type="evidence" value="ECO:0007669"/>
    <property type="project" value="TreeGrafter"/>
</dbReference>
<comment type="subcellular location">
    <subcellularLocation>
        <location evidence="1">Cell membrane</location>
        <topology evidence="1">Single-pass type I membrane protein</topology>
    </subcellularLocation>
</comment>
<feature type="region of interest" description="Disordered" evidence="10">
    <location>
        <begin position="1264"/>
        <end position="1283"/>
    </location>
</feature>
<gene>
    <name evidence="15" type="ORF">AGOR_G00076730</name>
</gene>
<dbReference type="PROSITE" id="PS50060">
    <property type="entry name" value="MAM_2"/>
    <property type="match status" value="2"/>
</dbReference>
<feature type="transmembrane region" description="Helical" evidence="11">
    <location>
        <begin position="2341"/>
        <end position="2364"/>
    </location>
</feature>
<feature type="domain" description="VWFD" evidence="14">
    <location>
        <begin position="1502"/>
        <end position="1680"/>
    </location>
</feature>
<feature type="compositionally biased region" description="Basic and acidic residues" evidence="10">
    <location>
        <begin position="923"/>
        <end position="933"/>
    </location>
</feature>
<dbReference type="EMBL" id="JAERUA010000006">
    <property type="protein sequence ID" value="KAI1898860.1"/>
    <property type="molecule type" value="Genomic_DNA"/>
</dbReference>
<evidence type="ECO:0000259" key="12">
    <source>
        <dbReference type="PROSITE" id="PS50026"/>
    </source>
</evidence>
<protein>
    <recommendedName>
        <fullName evidence="8">Zonadhesin</fullName>
    </recommendedName>
</protein>
<evidence type="ECO:0000259" key="14">
    <source>
        <dbReference type="PROSITE" id="PS51233"/>
    </source>
</evidence>
<dbReference type="CDD" id="cd00054">
    <property type="entry name" value="EGF_CA"/>
    <property type="match status" value="1"/>
</dbReference>
<evidence type="ECO:0000256" key="5">
    <source>
        <dbReference type="ARBA" id="ARBA00023180"/>
    </source>
</evidence>
<evidence type="ECO:0000313" key="16">
    <source>
        <dbReference type="Proteomes" id="UP000829720"/>
    </source>
</evidence>
<evidence type="ECO:0000256" key="4">
    <source>
        <dbReference type="ARBA" id="ARBA00023157"/>
    </source>
</evidence>
<feature type="domain" description="EGF-like" evidence="12">
    <location>
        <begin position="2290"/>
        <end position="2328"/>
    </location>
</feature>
<keyword evidence="16" id="KW-1185">Reference proteome</keyword>
<feature type="domain" description="MAM" evidence="13">
    <location>
        <begin position="177"/>
        <end position="274"/>
    </location>
</feature>
<dbReference type="SUPFAM" id="SSF57603">
    <property type="entry name" value="FnI-like domain"/>
    <property type="match status" value="1"/>
</dbReference>
<dbReference type="Gene3D" id="2.60.120.200">
    <property type="match status" value="2"/>
</dbReference>
<dbReference type="SMART" id="SM00215">
    <property type="entry name" value="VWC_out"/>
    <property type="match status" value="5"/>
</dbReference>
<dbReference type="Pfam" id="PF12714">
    <property type="entry name" value="TILa"/>
    <property type="match status" value="6"/>
</dbReference>
<feature type="region of interest" description="Disordered" evidence="10">
    <location>
        <begin position="877"/>
        <end position="933"/>
    </location>
</feature>
<evidence type="ECO:0000256" key="7">
    <source>
        <dbReference type="ARBA" id="ARBA00065625"/>
    </source>
</evidence>
<dbReference type="FunFam" id="2.10.25.10:FF:000055">
    <property type="entry name" value="alpha-tectorin isoform X1"/>
    <property type="match status" value="6"/>
</dbReference>
<feature type="domain" description="VWFD" evidence="14">
    <location>
        <begin position="730"/>
        <end position="907"/>
    </location>
</feature>
<sequence length="2405" mass="261899">MLTNVGAVLTSCDFNNSSAPFCNFRQDNNDNSDWTRHTGPTPTGGTGPDGDYPDGNGFYIYHECDNVANGQKARLISPALDAGSAQMCVQFWYYMYGTDSRNKLSVRVQRPGAVEEQLWEREGFQSRSWLGGSVTVPRPAGQAVNIVFEATRGLTSSCDTALDNIIISEGVCPGCLSECDFDTLDDLCGWTGQADPGIYGWEQWAGPTDTEGTGPDDDFSKPGFGSYMLLDSVYSVPGKSAELWGPSMSSPGCLQLSFHYYMKGTSTNMQLTVYAATAVKCPPNAHYIECGPACIPSCQEPSTNCTGSCISGCFCDPGYVYRGRRCVPLHQCGCLDEDNNYYEPGEIVFGDGCSELCRCAGNYTLNCVNNACEPTEECREVNGVSGCYPKDTSTCIASGDPHYTTFDHRRYNFMGNCSYLMTEPCNSTLAQHFSVYADNEHRFNKPSVTYVKAVHVHTLGVVVSVLKGGTVQVNRTTVNLPVTPARGVSVFKSGKHYTVAADFGVTVRYDGNHYMDIKVTSDCNKKPNETIPECTDDQQDLYESPAYCGILLDSKGPFAICHPRVNPNGFFKDCLFDMCELDGAQTSLCEALESYVNECQERNVSVGPWRNSTFCPLHCPPNSHYETCAPPCPTSCSPPGPGQCSGPCAEGCVCDSGYVYSSGKCVKQESCGCSFNGQYYQAGEEFYTEGCELKCKCEGGSVTCRSGECPPQHTCGLQNGELGCYPLSTEDCYISGDPHYTTFDGKFYTFMGTCTYTLARSCQNNTGPWFSVEGKNEERGMAGVSYLRKLYVTVGGVTVTLMKSRRTLVNGVRVALPHSPSPLITLSLAGQYVTLQTPFGLRVRWDGNHYAHISVPSSYFDQMCGLCGDYDGNPNNDFTKPDGSLAGDSDQFGNSWQTQEDEDETCSPDNTPDPPCDPNLEAEVSKPEKCGKLNDPKGPFRDCIKVVDPQPYFQSCVFDMCRYDGLQQTLCDQLQAYTDACLSAGAPVHQWREQDFCPLLCPPNSHYSLCVSPCPETCVGPSGAGQAGCGEHCVEGCKCDPGFILSNDRCVPLKDCGCVDPQGSYHPMNESWYLEGCTQRCVCRGEGVIECHSTTCAPTEICQLQDGEYGCHPLDHGTCSVSGDPHYTSFDKKVHHFQGSCTYTLTKPCNVTSGLPYFSVDTQNEHRGNNKHVSYVRAVIVEVQGLNIILGKGRKVQVNGVRVTLPVSLPGGVRVRLSGTFVVLEADFGLLVRFDGNHHADVSLPSSYSGLLCGLCGNYNGKPSDDNLKPDGSPEPNTNKFGESWQVADNRTDCSNDGGIDECDDKVENEAQKPTSCGMITDTNGIFKACHSAVPPNIYFENCVYDQCGTGGDTVALCQALQSYADLCAQAGVTVSWRNNTFCPLKCPVGSHYTPCGTACPASCQDPGSVTTCDQPCVEGCACDTGLVLSGDKCVPFSQCGCTDKDHNYHPVGDGWFPVADCSERCVCSSSNNITCEPWQCSPAQECGVQEGQLGCHSTGVGVCHVSGDPHYYTFDGKMHTFMGTCSYTLVEVCNSSKVTPFTIVAKNEERGQPEASYVHSVTIALPAANVTLNKGRRVLLNGRRVRTPLTIAEAGARIATSGVFNELNTDFGLIVKFDGVHHLEITVPGDYFNKVCGMCGNYNGKSTDDDLLPNGQPAKDIIELGNSWKAEGDSDPGCQPDDREDLHPNCTATEEAQYEALCAELIMSDRFQPCHALLAPGPFLDNCVYDMCEYDGMPGTLCDNVEAYAQACQNLGITVSWRNETFCPLPCPPNSQYSECTAPCPASCADLFPANCPQSPDTCVEGCKCNSGFVLSDDRCVPLSHCGCVDSSGEYHDVGDSWLTDHCDKQWSCTLGGNLISVPFECRDKSVCSLDKDGIRYCKPENFDKCSISGDPHYLTFDGFNHHYQGPHTYVLTQSIDLPSSLVPLAVRGKNKRRGFNRRVSFLHEVYVDVYGFNVRFLQRKKILVNGEKVQPPLQPLEGLKITMSSRSVQLSTDFGLTVRFDGDSHAEVILPSTYKSLVRGLCGNYDGRRNNEYQKPDGTLTRNLNVFGDSWRVNDRQGPAPVSATLPAVAHLHRREVEQEPDSGFETDGCTEAQLTELNGNKQCGALSDPMGPFVPCHSTLPPKGFQDDCVFDLCAEQSSPQLRCDSYEVYVQACQEAGITLGTWRQQLECVMTCPANSTYTTCMSPCPAMCADLSAPSECPESFCTEGCRCDPGFAMSGTDCVPYSQCGCTFQERYYLLKERFVSADCSQSCECTPTGAVCQPKGCPDTHVCSVYNLTRDCYKKSACLSSPCLNGGTCLESSEDPGFTCQCAEGFQGPVCEAEIYPDQGLDKTAIILIGVLVPLGAIILGLICVCTYRHIERKKKWRAKKDSFLMSKTQGLHYENMDSENKKTKVTRF</sequence>
<comment type="caution">
    <text evidence="15">The sequence shown here is derived from an EMBL/GenBank/DDBJ whole genome shotgun (WGS) entry which is preliminary data.</text>
</comment>
<dbReference type="GO" id="GO:0005615">
    <property type="term" value="C:extracellular space"/>
    <property type="evidence" value="ECO:0007669"/>
    <property type="project" value="TreeGrafter"/>
</dbReference>
<dbReference type="PROSITE" id="PS01186">
    <property type="entry name" value="EGF_2"/>
    <property type="match status" value="1"/>
</dbReference>
<evidence type="ECO:0000313" key="15">
    <source>
        <dbReference type="EMBL" id="KAI1898860.1"/>
    </source>
</evidence>
<dbReference type="FunFam" id="2.60.120.200:FF:000128">
    <property type="entry name" value="enteropeptidase isoform X2"/>
    <property type="match status" value="1"/>
</dbReference>
<reference evidence="15" key="1">
    <citation type="submission" date="2021-01" db="EMBL/GenBank/DDBJ databases">
        <authorList>
            <person name="Zahm M."/>
            <person name="Roques C."/>
            <person name="Cabau C."/>
            <person name="Klopp C."/>
            <person name="Donnadieu C."/>
            <person name="Jouanno E."/>
            <person name="Lampietro C."/>
            <person name="Louis A."/>
            <person name="Herpin A."/>
            <person name="Echchiki A."/>
            <person name="Berthelot C."/>
            <person name="Parey E."/>
            <person name="Roest-Crollius H."/>
            <person name="Braasch I."/>
            <person name="Postlethwait J."/>
            <person name="Bobe J."/>
            <person name="Montfort J."/>
            <person name="Bouchez O."/>
            <person name="Begum T."/>
            <person name="Mejri S."/>
            <person name="Adams A."/>
            <person name="Chen W.-J."/>
            <person name="Guiguen Y."/>
        </authorList>
    </citation>
    <scope>NUCLEOTIDE SEQUENCE</scope>
    <source>
        <tissue evidence="15">Blood</tissue>
    </source>
</reference>
<keyword evidence="5" id="KW-0325">Glycoprotein</keyword>
<dbReference type="OrthoDB" id="3438930at2759"/>
<evidence type="ECO:0000256" key="8">
    <source>
        <dbReference type="ARBA" id="ARBA00067986"/>
    </source>
</evidence>
<evidence type="ECO:0000256" key="11">
    <source>
        <dbReference type="SAM" id="Phobius"/>
    </source>
</evidence>
<evidence type="ECO:0000256" key="2">
    <source>
        <dbReference type="ARBA" id="ARBA00022475"/>
    </source>
</evidence>
<dbReference type="PROSITE" id="PS50026">
    <property type="entry name" value="EGF_3"/>
    <property type="match status" value="1"/>
</dbReference>
<feature type="disulfide bond" evidence="9">
    <location>
        <begin position="2318"/>
        <end position="2327"/>
    </location>
</feature>
<dbReference type="Pfam" id="PF00629">
    <property type="entry name" value="MAM"/>
    <property type="match status" value="2"/>
</dbReference>
<dbReference type="SMART" id="SM00181">
    <property type="entry name" value="EGF"/>
    <property type="match status" value="4"/>
</dbReference>
<dbReference type="PANTHER" id="PTHR11339:SF374">
    <property type="entry name" value="ZONADHESIN"/>
    <property type="match status" value="1"/>
</dbReference>
<feature type="domain" description="VWFD" evidence="14">
    <location>
        <begin position="1117"/>
        <end position="1295"/>
    </location>
</feature>
<keyword evidence="11" id="KW-0472">Membrane</keyword>
<dbReference type="InterPro" id="IPR001007">
    <property type="entry name" value="VWF_dom"/>
</dbReference>
<dbReference type="PANTHER" id="PTHR11339">
    <property type="entry name" value="EXTRACELLULAR MATRIX GLYCOPROTEIN RELATED"/>
    <property type="match status" value="1"/>
</dbReference>
<keyword evidence="2" id="KW-1003">Cell membrane</keyword>
<comment type="subunit">
    <text evidence="7">Probably forms covalent oligomers.</text>
</comment>
<dbReference type="PROSITE" id="PS00022">
    <property type="entry name" value="EGF_1"/>
    <property type="match status" value="1"/>
</dbReference>
<dbReference type="SMART" id="SM00216">
    <property type="entry name" value="VWD"/>
    <property type="match status" value="5"/>
</dbReference>
<dbReference type="CDD" id="cd06263">
    <property type="entry name" value="MAM"/>
    <property type="match status" value="1"/>
</dbReference>
<evidence type="ECO:0000256" key="10">
    <source>
        <dbReference type="SAM" id="MobiDB-lite"/>
    </source>
</evidence>
<keyword evidence="9" id="KW-0245">EGF-like domain</keyword>
<dbReference type="Pfam" id="PF08742">
    <property type="entry name" value="C8"/>
    <property type="match status" value="5"/>
</dbReference>
<feature type="domain" description="VWFD" evidence="14">
    <location>
        <begin position="1889"/>
        <end position="2065"/>
    </location>
</feature>
<dbReference type="InterPro" id="IPR002919">
    <property type="entry name" value="TIL_dom"/>
</dbReference>
<keyword evidence="11" id="KW-0812">Transmembrane</keyword>
<evidence type="ECO:0000259" key="13">
    <source>
        <dbReference type="PROSITE" id="PS50060"/>
    </source>
</evidence>
<comment type="caution">
    <text evidence="9">Lacks conserved residue(s) required for the propagation of feature annotation.</text>
</comment>
<dbReference type="SUPFAM" id="SSF49899">
    <property type="entry name" value="Concanavalin A-like lectins/glucanases"/>
    <property type="match status" value="2"/>
</dbReference>
<dbReference type="PROSITE" id="PS51233">
    <property type="entry name" value="VWFD"/>
    <property type="match status" value="5"/>
</dbReference>
<dbReference type="SUPFAM" id="SSF57196">
    <property type="entry name" value="EGF/Laminin"/>
    <property type="match status" value="1"/>
</dbReference>
<feature type="domain" description="VWFD" evidence="14">
    <location>
        <begin position="393"/>
        <end position="575"/>
    </location>
</feature>
<dbReference type="Gene3D" id="2.10.25.10">
    <property type="entry name" value="Laminin"/>
    <property type="match status" value="6"/>
</dbReference>
<feature type="disulfide bond" evidence="9">
    <location>
        <begin position="2299"/>
        <end position="2316"/>
    </location>
</feature>
<dbReference type="InterPro" id="IPR013320">
    <property type="entry name" value="ConA-like_dom_sf"/>
</dbReference>
<evidence type="ECO:0000256" key="3">
    <source>
        <dbReference type="ARBA" id="ARBA00022737"/>
    </source>
</evidence>
<dbReference type="SMART" id="SM00832">
    <property type="entry name" value="C8"/>
    <property type="match status" value="5"/>
</dbReference>
<keyword evidence="3" id="KW-0677">Repeat</keyword>
<proteinExistence type="predicted"/>
<dbReference type="Pfam" id="PF00094">
    <property type="entry name" value="VWD"/>
    <property type="match status" value="5"/>
</dbReference>
<dbReference type="GO" id="GO:0005886">
    <property type="term" value="C:plasma membrane"/>
    <property type="evidence" value="ECO:0007669"/>
    <property type="project" value="UniProtKB-SubCell"/>
</dbReference>
<organism evidence="15 16">
    <name type="scientific">Albula goreensis</name>
    <dbReference type="NCBI Taxonomy" id="1534307"/>
    <lineage>
        <taxon>Eukaryota</taxon>
        <taxon>Metazoa</taxon>
        <taxon>Chordata</taxon>
        <taxon>Craniata</taxon>
        <taxon>Vertebrata</taxon>
        <taxon>Euteleostomi</taxon>
        <taxon>Actinopterygii</taxon>
        <taxon>Neopterygii</taxon>
        <taxon>Teleostei</taxon>
        <taxon>Albuliformes</taxon>
        <taxon>Albulidae</taxon>
        <taxon>Albula</taxon>
    </lineage>
</organism>
<dbReference type="SMART" id="SM00137">
    <property type="entry name" value="MAM"/>
    <property type="match status" value="1"/>
</dbReference>
<name>A0A8T3DRI6_9TELE</name>
<dbReference type="InterPro" id="IPR036084">
    <property type="entry name" value="Ser_inhib-like_sf"/>
</dbReference>
<keyword evidence="4 9" id="KW-1015">Disulfide bond</keyword>
<dbReference type="InterPro" id="IPR025615">
    <property type="entry name" value="TILa_dom"/>
</dbReference>
<dbReference type="Pfam" id="PF01826">
    <property type="entry name" value="TIL"/>
    <property type="match status" value="6"/>
</dbReference>
<feature type="region of interest" description="Disordered" evidence="10">
    <location>
        <begin position="29"/>
        <end position="52"/>
    </location>
</feature>
<comment type="function">
    <text evidence="6">Binds in a species-specific manner to the zona pellucida of the egg. May be involved in gamete recognition and/or signaling.</text>
</comment>
<keyword evidence="11" id="KW-1133">Transmembrane helix</keyword>
<dbReference type="CDD" id="cd19941">
    <property type="entry name" value="TIL"/>
    <property type="match status" value="6"/>
</dbReference>
<evidence type="ECO:0000256" key="6">
    <source>
        <dbReference type="ARBA" id="ARBA00057483"/>
    </source>
</evidence>
<dbReference type="InterPro" id="IPR000998">
    <property type="entry name" value="MAM_dom"/>
</dbReference>
<dbReference type="InterPro" id="IPR000742">
    <property type="entry name" value="EGF"/>
</dbReference>
<dbReference type="InterPro" id="IPR001846">
    <property type="entry name" value="VWF_type-D"/>
</dbReference>
<dbReference type="Proteomes" id="UP000829720">
    <property type="component" value="Unassembled WGS sequence"/>
</dbReference>
<feature type="domain" description="MAM" evidence="13">
    <location>
        <begin position="10"/>
        <end position="174"/>
    </location>
</feature>
<dbReference type="InterPro" id="IPR014853">
    <property type="entry name" value="VWF/SSPO/ZAN-like_Cys-rich_dom"/>
</dbReference>
<evidence type="ECO:0000256" key="9">
    <source>
        <dbReference type="PROSITE-ProRule" id="PRU00076"/>
    </source>
</evidence>
<accession>A0A8T3DRI6</accession>